<accession>A0A6L2K5R2</accession>
<dbReference type="AlphaFoldDB" id="A0A6L2K5R2"/>
<feature type="region of interest" description="Disordered" evidence="1">
    <location>
        <begin position="139"/>
        <end position="174"/>
    </location>
</feature>
<feature type="compositionally biased region" description="Acidic residues" evidence="1">
    <location>
        <begin position="148"/>
        <end position="161"/>
    </location>
</feature>
<organism evidence="2">
    <name type="scientific">Tanacetum cinerariifolium</name>
    <name type="common">Dalmatian daisy</name>
    <name type="synonym">Chrysanthemum cinerariifolium</name>
    <dbReference type="NCBI Taxonomy" id="118510"/>
    <lineage>
        <taxon>Eukaryota</taxon>
        <taxon>Viridiplantae</taxon>
        <taxon>Streptophyta</taxon>
        <taxon>Embryophyta</taxon>
        <taxon>Tracheophyta</taxon>
        <taxon>Spermatophyta</taxon>
        <taxon>Magnoliopsida</taxon>
        <taxon>eudicotyledons</taxon>
        <taxon>Gunneridae</taxon>
        <taxon>Pentapetalae</taxon>
        <taxon>asterids</taxon>
        <taxon>campanulids</taxon>
        <taxon>Asterales</taxon>
        <taxon>Asteraceae</taxon>
        <taxon>Asteroideae</taxon>
        <taxon>Anthemideae</taxon>
        <taxon>Anthemidinae</taxon>
        <taxon>Tanacetum</taxon>
    </lineage>
</organism>
<evidence type="ECO:0000256" key="1">
    <source>
        <dbReference type="SAM" id="MobiDB-lite"/>
    </source>
</evidence>
<evidence type="ECO:0000313" key="2">
    <source>
        <dbReference type="EMBL" id="GEU43214.1"/>
    </source>
</evidence>
<sequence length="249" mass="27317">MEAHLAPTQLTQVNKVKTSCEICSGPYDTQYCMEDPEQAFVEYASSRTDEAGGLVSDFMASQDARQSKFEADFKKQQSEMTKNINTLLKAITDRMMGALPSDTVKNLKLNASLVLSARSYLTEDPQCSTHVHGSINAITIHPEQQNDSYDDKENENDEEEKDNPKNTHDIPDGVKCPVTGKLESSKAFGWVECSLELGIQNVRNQNGLSIVPGVANQHGNGNVVSALAEGACEETERDNANCTLENNLQ</sequence>
<comment type="caution">
    <text evidence="2">The sequence shown here is derived from an EMBL/GenBank/DDBJ whole genome shotgun (WGS) entry which is preliminary data.</text>
</comment>
<protein>
    <submittedName>
        <fullName evidence="2">MAK10-like protein</fullName>
    </submittedName>
</protein>
<feature type="compositionally biased region" description="Basic and acidic residues" evidence="1">
    <location>
        <begin position="162"/>
        <end position="172"/>
    </location>
</feature>
<gene>
    <name evidence="2" type="ORF">Tci_015192</name>
</gene>
<dbReference type="EMBL" id="BKCJ010001678">
    <property type="protein sequence ID" value="GEU43214.1"/>
    <property type="molecule type" value="Genomic_DNA"/>
</dbReference>
<reference evidence="2" key="1">
    <citation type="journal article" date="2019" name="Sci. Rep.">
        <title>Draft genome of Tanacetum cinerariifolium, the natural source of mosquito coil.</title>
        <authorList>
            <person name="Yamashiro T."/>
            <person name="Shiraishi A."/>
            <person name="Satake H."/>
            <person name="Nakayama K."/>
        </authorList>
    </citation>
    <scope>NUCLEOTIDE SEQUENCE</scope>
</reference>
<proteinExistence type="predicted"/>
<name>A0A6L2K5R2_TANCI</name>